<comment type="subcellular location">
    <subcellularLocation>
        <location evidence="1">Membrane</location>
    </subcellularLocation>
</comment>
<evidence type="ECO:0000256" key="4">
    <source>
        <dbReference type="ARBA" id="ARBA00022989"/>
    </source>
</evidence>
<evidence type="ECO:0000256" key="1">
    <source>
        <dbReference type="ARBA" id="ARBA00004370"/>
    </source>
</evidence>
<accession>A0AAD9DP65</accession>
<protein>
    <recommendedName>
        <fullName evidence="7">Guanylate cyclase domain-containing protein</fullName>
    </recommendedName>
</protein>
<dbReference type="PANTHER" id="PTHR11920:SF349">
    <property type="entry name" value="RETINAL GUANYLYL CYCLASE 2"/>
    <property type="match status" value="1"/>
</dbReference>
<keyword evidence="9" id="KW-1185">Reference proteome</keyword>
<dbReference type="SUPFAM" id="SSF55073">
    <property type="entry name" value="Nucleotide cyclase"/>
    <property type="match status" value="1"/>
</dbReference>
<evidence type="ECO:0000256" key="6">
    <source>
        <dbReference type="ARBA" id="ARBA00023239"/>
    </source>
</evidence>
<evidence type="ECO:0000256" key="5">
    <source>
        <dbReference type="ARBA" id="ARBA00023136"/>
    </source>
</evidence>
<dbReference type="EMBL" id="JAROKS010000023">
    <property type="protein sequence ID" value="KAK1788028.1"/>
    <property type="molecule type" value="Genomic_DNA"/>
</dbReference>
<keyword evidence="4" id="KW-1133">Transmembrane helix</keyword>
<dbReference type="Pfam" id="PF00211">
    <property type="entry name" value="Guanylate_cyc"/>
    <property type="match status" value="1"/>
</dbReference>
<dbReference type="GO" id="GO:0000166">
    <property type="term" value="F:nucleotide binding"/>
    <property type="evidence" value="ECO:0007669"/>
    <property type="project" value="UniProtKB-KW"/>
</dbReference>
<proteinExistence type="predicted"/>
<dbReference type="PROSITE" id="PS50125">
    <property type="entry name" value="GUANYLATE_CYCLASE_2"/>
    <property type="match status" value="1"/>
</dbReference>
<dbReference type="SMART" id="SM00044">
    <property type="entry name" value="CYCc"/>
    <property type="match status" value="1"/>
</dbReference>
<keyword evidence="2" id="KW-0812">Transmembrane</keyword>
<feature type="domain" description="Guanylate cyclase" evidence="7">
    <location>
        <begin position="113"/>
        <end position="156"/>
    </location>
</feature>
<dbReference type="Gene3D" id="3.30.70.1230">
    <property type="entry name" value="Nucleotide cyclase"/>
    <property type="match status" value="1"/>
</dbReference>
<evidence type="ECO:0000256" key="3">
    <source>
        <dbReference type="ARBA" id="ARBA00022741"/>
    </source>
</evidence>
<dbReference type="GO" id="GO:0004383">
    <property type="term" value="F:guanylate cyclase activity"/>
    <property type="evidence" value="ECO:0007669"/>
    <property type="project" value="TreeGrafter"/>
</dbReference>
<gene>
    <name evidence="8" type="ORF">P4O66_016498</name>
</gene>
<dbReference type="GO" id="GO:0005886">
    <property type="term" value="C:plasma membrane"/>
    <property type="evidence" value="ECO:0007669"/>
    <property type="project" value="TreeGrafter"/>
</dbReference>
<dbReference type="InterPro" id="IPR029787">
    <property type="entry name" value="Nucleotide_cyclase"/>
</dbReference>
<dbReference type="GO" id="GO:0001653">
    <property type="term" value="F:peptide receptor activity"/>
    <property type="evidence" value="ECO:0007669"/>
    <property type="project" value="TreeGrafter"/>
</dbReference>
<dbReference type="InterPro" id="IPR001054">
    <property type="entry name" value="A/G_cyclase"/>
</dbReference>
<evidence type="ECO:0000259" key="7">
    <source>
        <dbReference type="PROSITE" id="PS50125"/>
    </source>
</evidence>
<evidence type="ECO:0000313" key="8">
    <source>
        <dbReference type="EMBL" id="KAK1788028.1"/>
    </source>
</evidence>
<sequence length="224" mass="24991">MHSALICGITHELVLEKTLDMNFTDGNLVYLPYDTLLFNLPYKQVTHPVLCNNSKVMLAYDAVVTITMDSHENSFYKACPKSSLHHTSGEKVSVAEVLKVGSTLDPEYFDSVTLYFSDMVGFSAIAANNEPIEVVDLLSDLYTLFDVIIRNYDVYKNIEAAYIVAPVPNSDHHISVVTETASMALDILIAAGTFKMADVHVHIRRRVSRLRPVFAPPPRHAMCI</sequence>
<keyword evidence="5" id="KW-0472">Membrane</keyword>
<name>A0AAD9DP65_9TELE</name>
<evidence type="ECO:0000256" key="2">
    <source>
        <dbReference type="ARBA" id="ARBA00022692"/>
    </source>
</evidence>
<evidence type="ECO:0000313" key="9">
    <source>
        <dbReference type="Proteomes" id="UP001239994"/>
    </source>
</evidence>
<comment type="caution">
    <text evidence="8">The sequence shown here is derived from an EMBL/GenBank/DDBJ whole genome shotgun (WGS) entry which is preliminary data.</text>
</comment>
<dbReference type="PANTHER" id="PTHR11920">
    <property type="entry name" value="GUANYLYL CYCLASE"/>
    <property type="match status" value="1"/>
</dbReference>
<dbReference type="AlphaFoldDB" id="A0AAD9DP65"/>
<dbReference type="InterPro" id="IPR050401">
    <property type="entry name" value="Cyclic_nucleotide_synthase"/>
</dbReference>
<dbReference type="Proteomes" id="UP001239994">
    <property type="component" value="Unassembled WGS sequence"/>
</dbReference>
<dbReference type="GO" id="GO:0004016">
    <property type="term" value="F:adenylate cyclase activity"/>
    <property type="evidence" value="ECO:0007669"/>
    <property type="project" value="TreeGrafter"/>
</dbReference>
<dbReference type="GO" id="GO:0035556">
    <property type="term" value="P:intracellular signal transduction"/>
    <property type="evidence" value="ECO:0007669"/>
    <property type="project" value="InterPro"/>
</dbReference>
<keyword evidence="6" id="KW-0456">Lyase</keyword>
<dbReference type="GO" id="GO:0007168">
    <property type="term" value="P:receptor guanylyl cyclase signaling pathway"/>
    <property type="evidence" value="ECO:0007669"/>
    <property type="project" value="TreeGrafter"/>
</dbReference>
<organism evidence="8 9">
    <name type="scientific">Electrophorus voltai</name>
    <dbReference type="NCBI Taxonomy" id="2609070"/>
    <lineage>
        <taxon>Eukaryota</taxon>
        <taxon>Metazoa</taxon>
        <taxon>Chordata</taxon>
        <taxon>Craniata</taxon>
        <taxon>Vertebrata</taxon>
        <taxon>Euteleostomi</taxon>
        <taxon>Actinopterygii</taxon>
        <taxon>Neopterygii</taxon>
        <taxon>Teleostei</taxon>
        <taxon>Ostariophysi</taxon>
        <taxon>Gymnotiformes</taxon>
        <taxon>Gymnotoidei</taxon>
        <taxon>Gymnotidae</taxon>
        <taxon>Electrophorus</taxon>
    </lineage>
</organism>
<reference evidence="8" key="1">
    <citation type="submission" date="2023-03" db="EMBL/GenBank/DDBJ databases">
        <title>Electrophorus voltai genome.</title>
        <authorList>
            <person name="Bian C."/>
        </authorList>
    </citation>
    <scope>NUCLEOTIDE SEQUENCE</scope>
    <source>
        <strain evidence="8">CB-2022</strain>
        <tissue evidence="8">Muscle</tissue>
    </source>
</reference>
<dbReference type="InterPro" id="IPR028082">
    <property type="entry name" value="Peripla_BP_I"/>
</dbReference>
<dbReference type="SUPFAM" id="SSF53822">
    <property type="entry name" value="Periplasmic binding protein-like I"/>
    <property type="match status" value="1"/>
</dbReference>
<keyword evidence="3" id="KW-0547">Nucleotide-binding</keyword>